<dbReference type="EMBL" id="BGPR01287056">
    <property type="protein sequence ID" value="GBN37466.1"/>
    <property type="molecule type" value="Genomic_DNA"/>
</dbReference>
<name>A0A4Y2NIP1_ARAVE</name>
<reference evidence="3 4" key="1">
    <citation type="journal article" date="2019" name="Sci. Rep.">
        <title>Orb-weaving spider Araneus ventricosus genome elucidates the spidroin gene catalogue.</title>
        <authorList>
            <person name="Kono N."/>
            <person name="Nakamura H."/>
            <person name="Ohtoshi R."/>
            <person name="Moran D.A.P."/>
            <person name="Shinohara A."/>
            <person name="Yoshida Y."/>
            <person name="Fujiwara M."/>
            <person name="Mori M."/>
            <person name="Tomita M."/>
            <person name="Arakawa K."/>
        </authorList>
    </citation>
    <scope>NUCLEOTIDE SEQUENCE [LARGE SCALE GENOMIC DNA]</scope>
</reference>
<proteinExistence type="predicted"/>
<evidence type="ECO:0000313" key="4">
    <source>
        <dbReference type="Proteomes" id="UP000499080"/>
    </source>
</evidence>
<gene>
    <name evidence="2" type="ORF">AVEN_101333_1</name>
    <name evidence="3" type="ORF">AVEN_75278_1</name>
</gene>
<accession>A0A4Y2NIP1</accession>
<sequence>ISSNGDQRQEKLHESLRRCFPVARDSRGSNGCFAVAGREEVSSGKTTAPPSVEDPWKEDAGR</sequence>
<dbReference type="AlphaFoldDB" id="A0A4Y2NIP1"/>
<evidence type="ECO:0000256" key="1">
    <source>
        <dbReference type="SAM" id="MobiDB-lite"/>
    </source>
</evidence>
<comment type="caution">
    <text evidence="3">The sequence shown here is derived from an EMBL/GenBank/DDBJ whole genome shotgun (WGS) entry which is preliminary data.</text>
</comment>
<dbReference type="Proteomes" id="UP000499080">
    <property type="component" value="Unassembled WGS sequence"/>
</dbReference>
<organism evidence="3 4">
    <name type="scientific">Araneus ventricosus</name>
    <name type="common">Orbweaver spider</name>
    <name type="synonym">Epeira ventricosa</name>
    <dbReference type="NCBI Taxonomy" id="182803"/>
    <lineage>
        <taxon>Eukaryota</taxon>
        <taxon>Metazoa</taxon>
        <taxon>Ecdysozoa</taxon>
        <taxon>Arthropoda</taxon>
        <taxon>Chelicerata</taxon>
        <taxon>Arachnida</taxon>
        <taxon>Araneae</taxon>
        <taxon>Araneomorphae</taxon>
        <taxon>Entelegynae</taxon>
        <taxon>Araneoidea</taxon>
        <taxon>Araneidae</taxon>
        <taxon>Araneus</taxon>
    </lineage>
</organism>
<feature type="region of interest" description="Disordered" evidence="1">
    <location>
        <begin position="37"/>
        <end position="62"/>
    </location>
</feature>
<keyword evidence="4" id="KW-1185">Reference proteome</keyword>
<evidence type="ECO:0000313" key="2">
    <source>
        <dbReference type="EMBL" id="GBN37466.1"/>
    </source>
</evidence>
<protein>
    <submittedName>
        <fullName evidence="3">Uncharacterized protein</fullName>
    </submittedName>
</protein>
<dbReference type="EMBL" id="BGPR01287108">
    <property type="protein sequence ID" value="GBN37566.1"/>
    <property type="molecule type" value="Genomic_DNA"/>
</dbReference>
<evidence type="ECO:0000313" key="3">
    <source>
        <dbReference type="EMBL" id="GBN37566.1"/>
    </source>
</evidence>
<feature type="non-terminal residue" evidence="3">
    <location>
        <position position="1"/>
    </location>
</feature>